<feature type="transmembrane region" description="Helical" evidence="1">
    <location>
        <begin position="175"/>
        <end position="201"/>
    </location>
</feature>
<organism evidence="2 3">
    <name type="scientific">Sphingopyxis flava</name>
    <dbReference type="NCBI Taxonomy" id="1507287"/>
    <lineage>
        <taxon>Bacteria</taxon>
        <taxon>Pseudomonadati</taxon>
        <taxon>Pseudomonadota</taxon>
        <taxon>Alphaproteobacteria</taxon>
        <taxon>Sphingomonadales</taxon>
        <taxon>Sphingomonadaceae</taxon>
        <taxon>Sphingopyxis</taxon>
    </lineage>
</organism>
<dbReference type="OrthoDB" id="7391073at2"/>
<dbReference type="Proteomes" id="UP000190044">
    <property type="component" value="Unassembled WGS sequence"/>
</dbReference>
<feature type="transmembrane region" description="Helical" evidence="1">
    <location>
        <begin position="21"/>
        <end position="42"/>
    </location>
</feature>
<evidence type="ECO:0000313" key="3">
    <source>
        <dbReference type="Proteomes" id="UP000190044"/>
    </source>
</evidence>
<reference evidence="3" key="1">
    <citation type="submission" date="2017-02" db="EMBL/GenBank/DDBJ databases">
        <authorList>
            <person name="Varghese N."/>
            <person name="Submissions S."/>
        </authorList>
    </citation>
    <scope>NUCLEOTIDE SEQUENCE [LARGE SCALE GENOMIC DNA]</scope>
    <source>
        <strain evidence="3">R11H</strain>
    </source>
</reference>
<keyword evidence="1" id="KW-0812">Transmembrane</keyword>
<evidence type="ECO:0008006" key="4">
    <source>
        <dbReference type="Google" id="ProtNLM"/>
    </source>
</evidence>
<evidence type="ECO:0000313" key="2">
    <source>
        <dbReference type="EMBL" id="SKB67299.1"/>
    </source>
</evidence>
<protein>
    <recommendedName>
        <fullName evidence="4">Glycerophosphoryl diester phosphodiesterase membrane domain-containing protein</fullName>
    </recommendedName>
</protein>
<dbReference type="EMBL" id="FUYP01000013">
    <property type="protein sequence ID" value="SKB67299.1"/>
    <property type="molecule type" value="Genomic_DNA"/>
</dbReference>
<proteinExistence type="predicted"/>
<feature type="transmembrane region" description="Helical" evidence="1">
    <location>
        <begin position="104"/>
        <end position="133"/>
    </location>
</feature>
<gene>
    <name evidence="2" type="ORF">SAMN06295937_101321</name>
</gene>
<keyword evidence="1" id="KW-1133">Transmembrane helix</keyword>
<sequence>MPKFDMGAAWEDTMLLLRSHSALTGAIAAVFLFLPTLAVSWFGPVPIEPAAGASFDQVMATMRANVMQAIPYQLFVAIISGIGGIGILRLWLSRSGVSVGEALVFAMTMVPTVIVIQILTGLIVGLGFVLLIVPGLYLWARLAIVAPVVADQSERNPLAAIRQGWTLTKGNGWRIFLFMFLVMLVILIIAMILVSVTAAAVGTEEGIARMLTGFVEGAVAAISGMVTLAIAAATYRQLAVRAASDIFG</sequence>
<accession>A0A1T5D6J7</accession>
<dbReference type="RefSeq" id="WP_079638892.1">
    <property type="nucleotide sequence ID" value="NZ_FUYP01000013.1"/>
</dbReference>
<evidence type="ECO:0000256" key="1">
    <source>
        <dbReference type="SAM" id="Phobius"/>
    </source>
</evidence>
<keyword evidence="1" id="KW-0472">Membrane</keyword>
<name>A0A1T5D6J7_9SPHN</name>
<feature type="transmembrane region" description="Helical" evidence="1">
    <location>
        <begin position="72"/>
        <end position="92"/>
    </location>
</feature>
<keyword evidence="3" id="KW-1185">Reference proteome</keyword>
<dbReference type="AlphaFoldDB" id="A0A1T5D6J7"/>
<feature type="transmembrane region" description="Helical" evidence="1">
    <location>
        <begin position="213"/>
        <end position="235"/>
    </location>
</feature>